<name>A0ABW4QTC7_9BACT</name>
<organism evidence="2 3">
    <name type="scientific">Hymenobacter bucti</name>
    <dbReference type="NCBI Taxonomy" id="1844114"/>
    <lineage>
        <taxon>Bacteria</taxon>
        <taxon>Pseudomonadati</taxon>
        <taxon>Bacteroidota</taxon>
        <taxon>Cytophagia</taxon>
        <taxon>Cytophagales</taxon>
        <taxon>Hymenobacteraceae</taxon>
        <taxon>Hymenobacter</taxon>
    </lineage>
</organism>
<comment type="caution">
    <text evidence="2">The sequence shown here is derived from an EMBL/GenBank/DDBJ whole genome shotgun (WGS) entry which is preliminary data.</text>
</comment>
<sequence>MYNSTLRFCSSLLTFLLAGFAALPSAAQSQMRADTYQNNRTFLTKNPGLAVDELLTTSATVDPALIGGASLRVTFPTTVQTGQQGILIIKSSSSLATVLGGMSLHTFSTTAQNPDNSIQDISLSNAALVQISVAPNDPSAQQVKFTATKAFNQLELDAGAVLNTNYSVSVYAVFGTVAPLPVQLTTFQGKATEMGVALKWETASEHNADYVEVQRAEGLTSGYNSLGQVKSAGTSTLAHTYQFVDAHATGLHYYRLRQVDYTGAESFSPVVAVDAGLLARLTAYPTIATTSVQVSGPAGAHLTVFDEQGKQVHAADLAANQPQPLDVSGLPGGLYFLRDAATGLSTRFIKSSGR</sequence>
<keyword evidence="3" id="KW-1185">Reference proteome</keyword>
<keyword evidence="1" id="KW-0732">Signal</keyword>
<dbReference type="InterPro" id="IPR013783">
    <property type="entry name" value="Ig-like_fold"/>
</dbReference>
<dbReference type="Gene3D" id="2.60.40.10">
    <property type="entry name" value="Immunoglobulins"/>
    <property type="match status" value="1"/>
</dbReference>
<evidence type="ECO:0008006" key="4">
    <source>
        <dbReference type="Google" id="ProtNLM"/>
    </source>
</evidence>
<proteinExistence type="predicted"/>
<feature type="chain" id="PRO_5046676120" description="T9SS type A sorting domain-containing protein" evidence="1">
    <location>
        <begin position="28"/>
        <end position="354"/>
    </location>
</feature>
<protein>
    <recommendedName>
        <fullName evidence="4">T9SS type A sorting domain-containing protein</fullName>
    </recommendedName>
</protein>
<evidence type="ECO:0000313" key="2">
    <source>
        <dbReference type="EMBL" id="MFD1872764.1"/>
    </source>
</evidence>
<feature type="signal peptide" evidence="1">
    <location>
        <begin position="1"/>
        <end position="27"/>
    </location>
</feature>
<accession>A0ABW4QTC7</accession>
<dbReference type="EMBL" id="JBHUFD010000003">
    <property type="protein sequence ID" value="MFD1872764.1"/>
    <property type="molecule type" value="Genomic_DNA"/>
</dbReference>
<dbReference type="RefSeq" id="WP_382313225.1">
    <property type="nucleotide sequence ID" value="NZ_JBHUFD010000003.1"/>
</dbReference>
<dbReference type="Proteomes" id="UP001597197">
    <property type="component" value="Unassembled WGS sequence"/>
</dbReference>
<gene>
    <name evidence="2" type="ORF">ACFSDX_10005</name>
</gene>
<evidence type="ECO:0000313" key="3">
    <source>
        <dbReference type="Proteomes" id="UP001597197"/>
    </source>
</evidence>
<reference evidence="3" key="1">
    <citation type="journal article" date="2019" name="Int. J. Syst. Evol. Microbiol.">
        <title>The Global Catalogue of Microorganisms (GCM) 10K type strain sequencing project: providing services to taxonomists for standard genome sequencing and annotation.</title>
        <authorList>
            <consortium name="The Broad Institute Genomics Platform"/>
            <consortium name="The Broad Institute Genome Sequencing Center for Infectious Disease"/>
            <person name="Wu L."/>
            <person name="Ma J."/>
        </authorList>
    </citation>
    <scope>NUCLEOTIDE SEQUENCE [LARGE SCALE GENOMIC DNA]</scope>
    <source>
        <strain evidence="3">CGMCC 1.15795</strain>
    </source>
</reference>
<evidence type="ECO:0000256" key="1">
    <source>
        <dbReference type="SAM" id="SignalP"/>
    </source>
</evidence>